<feature type="transmembrane region" description="Helical" evidence="1">
    <location>
        <begin position="55"/>
        <end position="76"/>
    </location>
</feature>
<dbReference type="EMBL" id="CP001037">
    <property type="protein sequence ID" value="ACC83486.1"/>
    <property type="molecule type" value="Genomic_DNA"/>
</dbReference>
<dbReference type="eggNOG" id="COG3772">
    <property type="taxonomic scope" value="Bacteria"/>
</dbReference>
<gene>
    <name evidence="2" type="ordered locus">Npun_R5154</name>
</gene>
<dbReference type="Pfam" id="PF14015">
    <property type="entry name" value="DUF4231"/>
    <property type="match status" value="1"/>
</dbReference>
<dbReference type="Proteomes" id="UP000001191">
    <property type="component" value="Chromosome"/>
</dbReference>
<keyword evidence="1" id="KW-1133">Transmembrane helix</keyword>
<name>B2J2A0_NOSP7</name>
<keyword evidence="1" id="KW-0812">Transmembrane</keyword>
<evidence type="ECO:0008006" key="4">
    <source>
        <dbReference type="Google" id="ProtNLM"/>
    </source>
</evidence>
<reference evidence="2 3" key="2">
    <citation type="journal article" date="2013" name="Plant Physiol.">
        <title>A Nostoc punctiforme Sugar Transporter Necessary to Establish a Cyanobacterium-Plant Symbiosis.</title>
        <authorList>
            <person name="Ekman M."/>
            <person name="Picossi S."/>
            <person name="Campbell E.L."/>
            <person name="Meeks J.C."/>
            <person name="Flores E."/>
        </authorList>
    </citation>
    <scope>NUCLEOTIDE SEQUENCE [LARGE SCALE GENOMIC DNA]</scope>
    <source>
        <strain evidence="3">ATCC 29133 / PCC 73102</strain>
    </source>
</reference>
<dbReference type="PhylomeDB" id="B2J2A0"/>
<dbReference type="InterPro" id="IPR025325">
    <property type="entry name" value="DUF4231"/>
</dbReference>
<accession>B2J2A0</accession>
<reference evidence="3" key="1">
    <citation type="submission" date="2008-04" db="EMBL/GenBank/DDBJ databases">
        <title>Complete sequence of chromosome of Nostoc punctiforme ATCC 29133.</title>
        <authorList>
            <consortium name="US DOE Joint Genome Institute"/>
            <person name="Copeland A."/>
            <person name="Lucas S."/>
            <person name="Lapidus A."/>
            <person name="Glavina del Rio T."/>
            <person name="Dalin E."/>
            <person name="Tice H."/>
            <person name="Pitluck S."/>
            <person name="Chain P."/>
            <person name="Malfatti S."/>
            <person name="Shin M."/>
            <person name="Vergez L."/>
            <person name="Schmutz J."/>
            <person name="Larimer F."/>
            <person name="Land M."/>
            <person name="Hauser L."/>
            <person name="Kyrpides N."/>
            <person name="Kim E."/>
            <person name="Meeks J.C."/>
            <person name="Elhai J."/>
            <person name="Campbell E.L."/>
            <person name="Thiel T."/>
            <person name="Longmire J."/>
            <person name="Potts M."/>
            <person name="Atlas R."/>
        </authorList>
    </citation>
    <scope>NUCLEOTIDE SEQUENCE [LARGE SCALE GENOMIC DNA]</scope>
    <source>
        <strain evidence="3">ATCC 29133 / PCC 73102</strain>
    </source>
</reference>
<dbReference type="RefSeq" id="WP_012411439.1">
    <property type="nucleotide sequence ID" value="NC_010628.1"/>
</dbReference>
<evidence type="ECO:0000313" key="3">
    <source>
        <dbReference type="Proteomes" id="UP000001191"/>
    </source>
</evidence>
<dbReference type="KEGG" id="npu:Npun_R5154"/>
<dbReference type="HOGENOM" id="CLU_1325228_0_0_3"/>
<sequence length="207" mass="24428">MAKKDSYQEFLREDFNKLFEGMNLGDGQKHFLQSRWLEQVLWMEGKANLSRDRHYFLRITTIIGGVILPALVSLNINTTSNLQVNDRARNIIIWSTFGLSQIVAISAAIEEFFHYGERWRHYRRTVESLKTQGWQFSQLTGPYRDYTSHQQAFNLFAGNVEDVIQRDVEIYSTQVIQEKKEEQQNQENYILMPNAKITNLEEKKEEK</sequence>
<dbReference type="NCBIfam" id="NF033634">
    <property type="entry name" value="SLATT_1"/>
    <property type="match status" value="1"/>
</dbReference>
<evidence type="ECO:0000256" key="1">
    <source>
        <dbReference type="SAM" id="Phobius"/>
    </source>
</evidence>
<feature type="transmembrane region" description="Helical" evidence="1">
    <location>
        <begin position="91"/>
        <end position="113"/>
    </location>
</feature>
<organism evidence="2 3">
    <name type="scientific">Nostoc punctiforme (strain ATCC 29133 / PCC 73102)</name>
    <dbReference type="NCBI Taxonomy" id="63737"/>
    <lineage>
        <taxon>Bacteria</taxon>
        <taxon>Bacillati</taxon>
        <taxon>Cyanobacteriota</taxon>
        <taxon>Cyanophyceae</taxon>
        <taxon>Nostocales</taxon>
        <taxon>Nostocaceae</taxon>
        <taxon>Nostoc</taxon>
    </lineage>
</organism>
<evidence type="ECO:0000313" key="2">
    <source>
        <dbReference type="EMBL" id="ACC83486.1"/>
    </source>
</evidence>
<dbReference type="AlphaFoldDB" id="B2J2A0"/>
<dbReference type="OrthoDB" id="463467at2"/>
<protein>
    <recommendedName>
        <fullName evidence="4">DUF4231 domain-containing protein</fullName>
    </recommendedName>
</protein>
<dbReference type="EnsemblBacteria" id="ACC83486">
    <property type="protein sequence ID" value="ACC83486"/>
    <property type="gene ID" value="Npun_R5154"/>
</dbReference>
<proteinExistence type="predicted"/>
<keyword evidence="3" id="KW-1185">Reference proteome</keyword>
<keyword evidence="1" id="KW-0472">Membrane</keyword>